<reference evidence="2" key="2">
    <citation type="submission" date="2021-04" db="EMBL/GenBank/DDBJ databases">
        <authorList>
            <person name="Gilroy R."/>
        </authorList>
    </citation>
    <scope>NUCLEOTIDE SEQUENCE</scope>
    <source>
        <strain evidence="2">ChiGjej4B4-7305</strain>
    </source>
</reference>
<gene>
    <name evidence="2" type="ORF">H9815_14630</name>
</gene>
<keyword evidence="1" id="KW-0812">Transmembrane</keyword>
<protein>
    <submittedName>
        <fullName evidence="2">Uncharacterized protein</fullName>
    </submittedName>
</protein>
<feature type="transmembrane region" description="Helical" evidence="1">
    <location>
        <begin position="243"/>
        <end position="264"/>
    </location>
</feature>
<feature type="transmembrane region" description="Helical" evidence="1">
    <location>
        <begin position="44"/>
        <end position="69"/>
    </location>
</feature>
<feature type="transmembrane region" description="Helical" evidence="1">
    <location>
        <begin position="191"/>
        <end position="215"/>
    </location>
</feature>
<evidence type="ECO:0000313" key="2">
    <source>
        <dbReference type="EMBL" id="HIZ37006.1"/>
    </source>
</evidence>
<reference evidence="2" key="1">
    <citation type="journal article" date="2021" name="PeerJ">
        <title>Extensive microbial diversity within the chicken gut microbiome revealed by metagenomics and culture.</title>
        <authorList>
            <person name="Gilroy R."/>
            <person name="Ravi A."/>
            <person name="Getino M."/>
            <person name="Pursley I."/>
            <person name="Horton D.L."/>
            <person name="Alikhan N.F."/>
            <person name="Baker D."/>
            <person name="Gharbi K."/>
            <person name="Hall N."/>
            <person name="Watson M."/>
            <person name="Adriaenssens E.M."/>
            <person name="Foster-Nyarko E."/>
            <person name="Jarju S."/>
            <person name="Secka A."/>
            <person name="Antonio M."/>
            <person name="Oren A."/>
            <person name="Chaudhuri R.R."/>
            <person name="La Ragione R."/>
            <person name="Hildebrand F."/>
            <person name="Pallen M.J."/>
        </authorList>
    </citation>
    <scope>NUCLEOTIDE SEQUENCE</scope>
    <source>
        <strain evidence="2">ChiGjej4B4-7305</strain>
    </source>
</reference>
<keyword evidence="1" id="KW-0472">Membrane</keyword>
<evidence type="ECO:0000256" key="1">
    <source>
        <dbReference type="SAM" id="Phobius"/>
    </source>
</evidence>
<feature type="transmembrane region" description="Helical" evidence="1">
    <location>
        <begin position="96"/>
        <end position="120"/>
    </location>
</feature>
<dbReference type="EMBL" id="DXBY01000251">
    <property type="protein sequence ID" value="HIZ37006.1"/>
    <property type="molecule type" value="Genomic_DNA"/>
</dbReference>
<dbReference type="AlphaFoldDB" id="A0A9D2EGM4"/>
<organism evidence="2 3">
    <name type="scientific">Candidatus Ruania gallistercoris</name>
    <dbReference type="NCBI Taxonomy" id="2838746"/>
    <lineage>
        <taxon>Bacteria</taxon>
        <taxon>Bacillati</taxon>
        <taxon>Actinomycetota</taxon>
        <taxon>Actinomycetes</taxon>
        <taxon>Micrococcales</taxon>
        <taxon>Ruaniaceae</taxon>
        <taxon>Ruania</taxon>
    </lineage>
</organism>
<comment type="caution">
    <text evidence="2">The sequence shown here is derived from an EMBL/GenBank/DDBJ whole genome shotgun (WGS) entry which is preliminary data.</text>
</comment>
<accession>A0A9D2EGM4</accession>
<keyword evidence="1" id="KW-1133">Transmembrane helix</keyword>
<name>A0A9D2EGM4_9MICO</name>
<feature type="transmembrane region" description="Helical" evidence="1">
    <location>
        <begin position="149"/>
        <end position="171"/>
    </location>
</feature>
<evidence type="ECO:0000313" key="3">
    <source>
        <dbReference type="Proteomes" id="UP000824037"/>
    </source>
</evidence>
<dbReference type="Proteomes" id="UP000824037">
    <property type="component" value="Unassembled WGS sequence"/>
</dbReference>
<sequence length="274" mass="28674">MIMLLKHEFLRTKGMLAVVAGAAFLLALAGTLLAATGVPVLASVGLVVALAAVLGLVPAAQLALAVAYWRSSYGRTGYLTQTLPVRGSTIFWAKTIWAWMVSLVGAGLSVAMVLAAAPLVTRGIGAEPGSVLTTLQEGWATLNEVTGTWGVVAALAAMALMILIWPTHYFFAASIGSQAPLNRMGVAGPVVVWLGLYVATQVVTFGSFAAIPVAVGMTGDQLGFVRFQLFEEMTAGVNTSAEVMPVGFLPALLLVTVVCLVWSVRSWNRRVSLV</sequence>
<proteinExistence type="predicted"/>